<name>A0AAE1B6Q8_9GAST</name>
<proteinExistence type="predicted"/>
<sequence length="243" mass="27425">MSPALSKQLPNRAFPTIHDSFQEPTEISGALFRTSKSRLRELSQNRGTCANIDARNGKKTPPHQQLKSGLLGMLISLALIPTSCNHGPQDAKTKSKAKRDGNRSSCIYLPGPASTHPQPIKTFFSLEAKFSSARYTAYLKGFISFHLTPLNWAYDSPRLQCREILYPASPMNGDQVPRPRSLGYTCWANAYIKHRMYEIPAATKVWSKTDYFILFLKSQIGGWTSHSHDECETSFEYCFKEKI</sequence>
<gene>
    <name evidence="1" type="ORF">RRG08_003040</name>
</gene>
<dbReference type="AlphaFoldDB" id="A0AAE1B6Q8"/>
<organism evidence="1 2">
    <name type="scientific">Elysia crispata</name>
    <name type="common">lettuce slug</name>
    <dbReference type="NCBI Taxonomy" id="231223"/>
    <lineage>
        <taxon>Eukaryota</taxon>
        <taxon>Metazoa</taxon>
        <taxon>Spiralia</taxon>
        <taxon>Lophotrochozoa</taxon>
        <taxon>Mollusca</taxon>
        <taxon>Gastropoda</taxon>
        <taxon>Heterobranchia</taxon>
        <taxon>Euthyneura</taxon>
        <taxon>Panpulmonata</taxon>
        <taxon>Sacoglossa</taxon>
        <taxon>Placobranchoidea</taxon>
        <taxon>Plakobranchidae</taxon>
        <taxon>Elysia</taxon>
    </lineage>
</organism>
<keyword evidence="2" id="KW-1185">Reference proteome</keyword>
<protein>
    <submittedName>
        <fullName evidence="1">Uncharacterized protein</fullName>
    </submittedName>
</protein>
<comment type="caution">
    <text evidence="1">The sequence shown here is derived from an EMBL/GenBank/DDBJ whole genome shotgun (WGS) entry which is preliminary data.</text>
</comment>
<dbReference type="EMBL" id="JAWDGP010000422">
    <property type="protein sequence ID" value="KAK3800633.1"/>
    <property type="molecule type" value="Genomic_DNA"/>
</dbReference>
<dbReference type="Proteomes" id="UP001283361">
    <property type="component" value="Unassembled WGS sequence"/>
</dbReference>
<evidence type="ECO:0000313" key="1">
    <source>
        <dbReference type="EMBL" id="KAK3800633.1"/>
    </source>
</evidence>
<reference evidence="1" key="1">
    <citation type="journal article" date="2023" name="G3 (Bethesda)">
        <title>A reference genome for the long-term kleptoplast-retaining sea slug Elysia crispata morphotype clarki.</title>
        <authorList>
            <person name="Eastman K.E."/>
            <person name="Pendleton A.L."/>
            <person name="Shaikh M.A."/>
            <person name="Suttiyut T."/>
            <person name="Ogas R."/>
            <person name="Tomko P."/>
            <person name="Gavelis G."/>
            <person name="Widhalm J.R."/>
            <person name="Wisecaver J.H."/>
        </authorList>
    </citation>
    <scope>NUCLEOTIDE SEQUENCE</scope>
    <source>
        <strain evidence="1">ECLA1</strain>
    </source>
</reference>
<evidence type="ECO:0000313" key="2">
    <source>
        <dbReference type="Proteomes" id="UP001283361"/>
    </source>
</evidence>
<accession>A0AAE1B6Q8</accession>